<evidence type="ECO:0000313" key="2">
    <source>
        <dbReference type="EnsemblPlants" id="AET7Gv20736100.10"/>
    </source>
</evidence>
<accession>A0A453RVB9</accession>
<dbReference type="EnsemblPlants" id="AET7Gv20736100.6">
    <property type="protein sequence ID" value="AET7Gv20736100.6"/>
    <property type="gene ID" value="AET7Gv20736100"/>
</dbReference>
<dbReference type="CDD" id="cd06222">
    <property type="entry name" value="RNase_H_like"/>
    <property type="match status" value="1"/>
</dbReference>
<dbReference type="SUPFAM" id="SSF53098">
    <property type="entry name" value="Ribonuclease H-like"/>
    <property type="match status" value="1"/>
</dbReference>
<evidence type="ECO:0000313" key="3">
    <source>
        <dbReference type="Proteomes" id="UP000015105"/>
    </source>
</evidence>
<dbReference type="Gramene" id="AET7Gv20736100.10">
    <property type="protein sequence ID" value="AET7Gv20736100.10"/>
    <property type="gene ID" value="AET7Gv20736100"/>
</dbReference>
<dbReference type="Gramene" id="AET7Gv20736100.6">
    <property type="protein sequence ID" value="AET7Gv20736100.6"/>
    <property type="gene ID" value="AET7Gv20736100"/>
</dbReference>
<protein>
    <recommendedName>
        <fullName evidence="1">RNase H type-1 domain-containing protein</fullName>
    </recommendedName>
</protein>
<dbReference type="STRING" id="200361.A0A453RVB9"/>
<dbReference type="EnsemblPlants" id="AET7Gv20736100.8">
    <property type="protein sequence ID" value="AET7Gv20736100.8"/>
    <property type="gene ID" value="AET7Gv20736100"/>
</dbReference>
<dbReference type="Gramene" id="AET7Gv20736100.9">
    <property type="protein sequence ID" value="AET7Gv20736100.9"/>
    <property type="gene ID" value="AET7Gv20736100"/>
</dbReference>
<dbReference type="Gramene" id="AET7Gv20736100.11">
    <property type="protein sequence ID" value="AET7Gv20736100.11"/>
    <property type="gene ID" value="AET7Gv20736100"/>
</dbReference>
<evidence type="ECO:0000259" key="1">
    <source>
        <dbReference type="Pfam" id="PF13456"/>
    </source>
</evidence>
<reference evidence="2" key="3">
    <citation type="journal article" date="2017" name="Nature">
        <title>Genome sequence of the progenitor of the wheat D genome Aegilops tauschii.</title>
        <authorList>
            <person name="Luo M.C."/>
            <person name="Gu Y.Q."/>
            <person name="Puiu D."/>
            <person name="Wang H."/>
            <person name="Twardziok S.O."/>
            <person name="Deal K.R."/>
            <person name="Huo N."/>
            <person name="Zhu T."/>
            <person name="Wang L."/>
            <person name="Wang Y."/>
            <person name="McGuire P.E."/>
            <person name="Liu S."/>
            <person name="Long H."/>
            <person name="Ramasamy R.K."/>
            <person name="Rodriguez J.C."/>
            <person name="Van S.L."/>
            <person name="Yuan L."/>
            <person name="Wang Z."/>
            <person name="Xia Z."/>
            <person name="Xiao L."/>
            <person name="Anderson O.D."/>
            <person name="Ouyang S."/>
            <person name="Liang Y."/>
            <person name="Zimin A.V."/>
            <person name="Pertea G."/>
            <person name="Qi P."/>
            <person name="Bennetzen J.L."/>
            <person name="Dai X."/>
            <person name="Dawson M.W."/>
            <person name="Muller H.G."/>
            <person name="Kugler K."/>
            <person name="Rivarola-Duarte L."/>
            <person name="Spannagl M."/>
            <person name="Mayer K.F.X."/>
            <person name="Lu F.H."/>
            <person name="Bevan M.W."/>
            <person name="Leroy P."/>
            <person name="Li P."/>
            <person name="You F.M."/>
            <person name="Sun Q."/>
            <person name="Liu Z."/>
            <person name="Lyons E."/>
            <person name="Wicker T."/>
            <person name="Salzberg S.L."/>
            <person name="Devos K.M."/>
            <person name="Dvorak J."/>
        </authorList>
    </citation>
    <scope>NUCLEOTIDE SEQUENCE [LARGE SCALE GENOMIC DNA]</scope>
    <source>
        <strain evidence="2">cv. AL8/78</strain>
    </source>
</reference>
<dbReference type="AlphaFoldDB" id="A0A453RVB9"/>
<dbReference type="InterPro" id="IPR052929">
    <property type="entry name" value="RNase_H-like_EbsB-rel"/>
</dbReference>
<dbReference type="Gramene" id="AET7Gv20736100.4">
    <property type="protein sequence ID" value="AET7Gv20736100.4"/>
    <property type="gene ID" value="AET7Gv20736100"/>
</dbReference>
<dbReference type="EnsemblPlants" id="AET7Gv20736100.9">
    <property type="protein sequence ID" value="AET7Gv20736100.9"/>
    <property type="gene ID" value="AET7Gv20736100"/>
</dbReference>
<dbReference type="Gramene" id="AET7Gv20736100.2">
    <property type="protein sequence ID" value="AET7Gv20736100.2"/>
    <property type="gene ID" value="AET7Gv20736100"/>
</dbReference>
<dbReference type="Gene3D" id="3.30.420.10">
    <property type="entry name" value="Ribonuclease H-like superfamily/Ribonuclease H"/>
    <property type="match status" value="1"/>
</dbReference>
<dbReference type="InterPro" id="IPR036397">
    <property type="entry name" value="RNaseH_sf"/>
</dbReference>
<dbReference type="GO" id="GO:0003676">
    <property type="term" value="F:nucleic acid binding"/>
    <property type="evidence" value="ECO:0007669"/>
    <property type="project" value="InterPro"/>
</dbReference>
<dbReference type="EnsemblPlants" id="AET7Gv20736100.1">
    <property type="protein sequence ID" value="AET7Gv20736100.1"/>
    <property type="gene ID" value="AET7Gv20736100"/>
</dbReference>
<dbReference type="EnsemblPlants" id="AET7Gv20736100.3">
    <property type="protein sequence ID" value="AET7Gv20736100.3"/>
    <property type="gene ID" value="AET7Gv20736100"/>
</dbReference>
<dbReference type="Gramene" id="AET7Gv20736100.3">
    <property type="protein sequence ID" value="AET7Gv20736100.3"/>
    <property type="gene ID" value="AET7Gv20736100"/>
</dbReference>
<proteinExistence type="predicted"/>
<dbReference type="EnsemblPlants" id="AET7Gv20736100.14">
    <property type="protein sequence ID" value="AET7Gv20736100.14"/>
    <property type="gene ID" value="AET7Gv20736100"/>
</dbReference>
<reference evidence="2" key="4">
    <citation type="submission" date="2019-03" db="UniProtKB">
        <authorList>
            <consortium name="EnsemblPlants"/>
        </authorList>
    </citation>
    <scope>IDENTIFICATION</scope>
</reference>
<dbReference type="EnsemblPlants" id="AET7Gv20736100.13">
    <property type="protein sequence ID" value="AET7Gv20736100.13"/>
    <property type="gene ID" value="AET7Gv20736100"/>
</dbReference>
<dbReference type="EnsemblPlants" id="AET7Gv20736100.5">
    <property type="protein sequence ID" value="AET7Gv20736100.5"/>
    <property type="gene ID" value="AET7Gv20736100"/>
</dbReference>
<dbReference type="Pfam" id="PF13456">
    <property type="entry name" value="RVT_3"/>
    <property type="match status" value="1"/>
</dbReference>
<dbReference type="Gramene" id="AET7Gv20736100.5">
    <property type="protein sequence ID" value="AET7Gv20736100.5"/>
    <property type="gene ID" value="AET7Gv20736100"/>
</dbReference>
<name>A0A453RVB9_AEGTS</name>
<reference evidence="3" key="2">
    <citation type="journal article" date="2017" name="Nat. Plants">
        <title>The Aegilops tauschii genome reveals multiple impacts of transposons.</title>
        <authorList>
            <person name="Zhao G."/>
            <person name="Zou C."/>
            <person name="Li K."/>
            <person name="Wang K."/>
            <person name="Li T."/>
            <person name="Gao L."/>
            <person name="Zhang X."/>
            <person name="Wang H."/>
            <person name="Yang Z."/>
            <person name="Liu X."/>
            <person name="Jiang W."/>
            <person name="Mao L."/>
            <person name="Kong X."/>
            <person name="Jiao Y."/>
            <person name="Jia J."/>
        </authorList>
    </citation>
    <scope>NUCLEOTIDE SEQUENCE [LARGE SCALE GENOMIC DNA]</scope>
    <source>
        <strain evidence="3">cv. AL8/78</strain>
    </source>
</reference>
<dbReference type="InterPro" id="IPR044730">
    <property type="entry name" value="RNase_H-like_dom_plant"/>
</dbReference>
<dbReference type="Gramene" id="AET7Gv20736100.14">
    <property type="protein sequence ID" value="AET7Gv20736100.14"/>
    <property type="gene ID" value="AET7Gv20736100"/>
</dbReference>
<organism evidence="2 3">
    <name type="scientific">Aegilops tauschii subsp. strangulata</name>
    <name type="common">Goatgrass</name>
    <dbReference type="NCBI Taxonomy" id="200361"/>
    <lineage>
        <taxon>Eukaryota</taxon>
        <taxon>Viridiplantae</taxon>
        <taxon>Streptophyta</taxon>
        <taxon>Embryophyta</taxon>
        <taxon>Tracheophyta</taxon>
        <taxon>Spermatophyta</taxon>
        <taxon>Magnoliopsida</taxon>
        <taxon>Liliopsida</taxon>
        <taxon>Poales</taxon>
        <taxon>Poaceae</taxon>
        <taxon>BOP clade</taxon>
        <taxon>Pooideae</taxon>
        <taxon>Triticodae</taxon>
        <taxon>Triticeae</taxon>
        <taxon>Triticinae</taxon>
        <taxon>Aegilops</taxon>
    </lineage>
</organism>
<dbReference type="Gramene" id="AET7Gv20736100.7">
    <property type="protein sequence ID" value="AET7Gv20736100.7"/>
    <property type="gene ID" value="AET7Gv20736100"/>
</dbReference>
<dbReference type="Proteomes" id="UP000015105">
    <property type="component" value="Chromosome 7D"/>
</dbReference>
<dbReference type="EnsemblPlants" id="AET7Gv20736100.2">
    <property type="protein sequence ID" value="AET7Gv20736100.2"/>
    <property type="gene ID" value="AET7Gv20736100"/>
</dbReference>
<dbReference type="GO" id="GO:0004523">
    <property type="term" value="F:RNA-DNA hybrid ribonuclease activity"/>
    <property type="evidence" value="ECO:0007669"/>
    <property type="project" value="InterPro"/>
</dbReference>
<dbReference type="PANTHER" id="PTHR47074:SF11">
    <property type="entry name" value="REVERSE TRANSCRIPTASE-LIKE PROTEIN"/>
    <property type="match status" value="1"/>
</dbReference>
<dbReference type="Gramene" id="AET7Gv20736100.8">
    <property type="protein sequence ID" value="AET7Gv20736100.8"/>
    <property type="gene ID" value="AET7Gv20736100"/>
</dbReference>
<dbReference type="EnsemblPlants" id="AET7Gv20736100.4">
    <property type="protein sequence ID" value="AET7Gv20736100.4"/>
    <property type="gene ID" value="AET7Gv20736100"/>
</dbReference>
<dbReference type="EnsemblPlants" id="AET7Gv20736100.7">
    <property type="protein sequence ID" value="AET7Gv20736100.7"/>
    <property type="gene ID" value="AET7Gv20736100"/>
</dbReference>
<dbReference type="PANTHER" id="PTHR47074">
    <property type="entry name" value="BNAC02G40300D PROTEIN"/>
    <property type="match status" value="1"/>
</dbReference>
<reference evidence="2" key="5">
    <citation type="journal article" date="2021" name="G3 (Bethesda)">
        <title>Aegilops tauschii genome assembly Aet v5.0 features greater sequence contiguity and improved annotation.</title>
        <authorList>
            <person name="Wang L."/>
            <person name="Zhu T."/>
            <person name="Rodriguez J.C."/>
            <person name="Deal K.R."/>
            <person name="Dubcovsky J."/>
            <person name="McGuire P.E."/>
            <person name="Lux T."/>
            <person name="Spannagl M."/>
            <person name="Mayer K.F.X."/>
            <person name="Baldrich P."/>
            <person name="Meyers B.C."/>
            <person name="Huo N."/>
            <person name="Gu Y.Q."/>
            <person name="Zhou H."/>
            <person name="Devos K.M."/>
            <person name="Bennetzen J.L."/>
            <person name="Unver T."/>
            <person name="Budak H."/>
            <person name="Gulick P.J."/>
            <person name="Galiba G."/>
            <person name="Kalapos B."/>
            <person name="Nelson D.R."/>
            <person name="Li P."/>
            <person name="You F.M."/>
            <person name="Luo M.C."/>
            <person name="Dvorak J."/>
        </authorList>
    </citation>
    <scope>NUCLEOTIDE SEQUENCE [LARGE SCALE GENOMIC DNA]</scope>
    <source>
        <strain evidence="2">cv. AL8/78</strain>
    </source>
</reference>
<dbReference type="EnsemblPlants" id="AET7Gv20736100.10">
    <property type="protein sequence ID" value="AET7Gv20736100.10"/>
    <property type="gene ID" value="AET7Gv20736100"/>
</dbReference>
<dbReference type="Gramene" id="AET7Gv20736100.13">
    <property type="protein sequence ID" value="AET7Gv20736100.13"/>
    <property type="gene ID" value="AET7Gv20736100"/>
</dbReference>
<dbReference type="InterPro" id="IPR012337">
    <property type="entry name" value="RNaseH-like_sf"/>
</dbReference>
<reference evidence="3" key="1">
    <citation type="journal article" date="2014" name="Science">
        <title>Ancient hybridizations among the ancestral genomes of bread wheat.</title>
        <authorList>
            <consortium name="International Wheat Genome Sequencing Consortium,"/>
            <person name="Marcussen T."/>
            <person name="Sandve S.R."/>
            <person name="Heier L."/>
            <person name="Spannagl M."/>
            <person name="Pfeifer M."/>
            <person name="Jakobsen K.S."/>
            <person name="Wulff B.B."/>
            <person name="Steuernagel B."/>
            <person name="Mayer K.F."/>
            <person name="Olsen O.A."/>
        </authorList>
    </citation>
    <scope>NUCLEOTIDE SEQUENCE [LARGE SCALE GENOMIC DNA]</scope>
    <source>
        <strain evidence="3">cv. AL8/78</strain>
    </source>
</reference>
<sequence length="115" mass="12663">MVKINVDAAFAEQRGVGGWGLICRDDAQDIRFAAAGAQHDLQSALQAEAVALSKAVTLADRLGVGRVIFETDCMVLKQAMNSNDYELAQLGVLFSDIRFRLRTHFIEAHVVYVPR</sequence>
<dbReference type="Gramene" id="AET7Gv20736100.12">
    <property type="protein sequence ID" value="AET7Gv20736100.12"/>
    <property type="gene ID" value="AET7Gv20736100"/>
</dbReference>
<dbReference type="InterPro" id="IPR002156">
    <property type="entry name" value="RNaseH_domain"/>
</dbReference>
<dbReference type="Gramene" id="AET7Gv20736100.1">
    <property type="protein sequence ID" value="AET7Gv20736100.1"/>
    <property type="gene ID" value="AET7Gv20736100"/>
</dbReference>
<dbReference type="EnsemblPlants" id="AET7Gv20736100.12">
    <property type="protein sequence ID" value="AET7Gv20736100.12"/>
    <property type="gene ID" value="AET7Gv20736100"/>
</dbReference>
<keyword evidence="3" id="KW-1185">Reference proteome</keyword>
<dbReference type="EnsemblPlants" id="AET7Gv20736100.11">
    <property type="protein sequence ID" value="AET7Gv20736100.11"/>
    <property type="gene ID" value="AET7Gv20736100"/>
</dbReference>
<feature type="domain" description="RNase H type-1" evidence="1">
    <location>
        <begin position="5"/>
        <end position="115"/>
    </location>
</feature>